<organism evidence="2 3">
    <name type="scientific">Apostasia shenzhenica</name>
    <dbReference type="NCBI Taxonomy" id="1088818"/>
    <lineage>
        <taxon>Eukaryota</taxon>
        <taxon>Viridiplantae</taxon>
        <taxon>Streptophyta</taxon>
        <taxon>Embryophyta</taxon>
        <taxon>Tracheophyta</taxon>
        <taxon>Spermatophyta</taxon>
        <taxon>Magnoliopsida</taxon>
        <taxon>Liliopsida</taxon>
        <taxon>Asparagales</taxon>
        <taxon>Orchidaceae</taxon>
        <taxon>Apostasioideae</taxon>
        <taxon>Apostasia</taxon>
    </lineage>
</organism>
<proteinExistence type="predicted"/>
<evidence type="ECO:0000256" key="1">
    <source>
        <dbReference type="SAM" id="MobiDB-lite"/>
    </source>
</evidence>
<dbReference type="GO" id="GO:0003700">
    <property type="term" value="F:DNA-binding transcription factor activity"/>
    <property type="evidence" value="ECO:0007669"/>
    <property type="project" value="InterPro"/>
</dbReference>
<evidence type="ECO:0000313" key="2">
    <source>
        <dbReference type="EMBL" id="PKA65758.1"/>
    </source>
</evidence>
<feature type="compositionally biased region" description="Low complexity" evidence="1">
    <location>
        <begin position="147"/>
        <end position="161"/>
    </location>
</feature>
<dbReference type="PANTHER" id="PTHR45878">
    <property type="entry name" value="ZINC FINGER PROTEIN WIP2"/>
    <property type="match status" value="1"/>
</dbReference>
<dbReference type="PANTHER" id="PTHR45878:SF1">
    <property type="entry name" value="ZINC FINGER PROTEIN WIP2"/>
    <property type="match status" value="1"/>
</dbReference>
<dbReference type="Proteomes" id="UP000236161">
    <property type="component" value="Unassembled WGS sequence"/>
</dbReference>
<dbReference type="InterPro" id="IPR043584">
    <property type="entry name" value="WIP1/2/3/4/5/6"/>
</dbReference>
<dbReference type="OrthoDB" id="1748643at2759"/>
<protein>
    <submittedName>
        <fullName evidence="2">Protein transparent TESTA 1</fullName>
    </submittedName>
</protein>
<name>A0A2I0BD91_9ASPA</name>
<dbReference type="AlphaFoldDB" id="A0A2I0BD91"/>
<gene>
    <name evidence="2" type="primary">TT1</name>
    <name evidence="2" type="ORF">AXF42_Ash013173</name>
</gene>
<evidence type="ECO:0000313" key="3">
    <source>
        <dbReference type="Proteomes" id="UP000236161"/>
    </source>
</evidence>
<dbReference type="EMBL" id="KZ451890">
    <property type="protein sequence ID" value="PKA65758.1"/>
    <property type="molecule type" value="Genomic_DNA"/>
</dbReference>
<reference evidence="2 3" key="1">
    <citation type="journal article" date="2017" name="Nature">
        <title>The Apostasia genome and the evolution of orchids.</title>
        <authorList>
            <person name="Zhang G.Q."/>
            <person name="Liu K.W."/>
            <person name="Li Z."/>
            <person name="Lohaus R."/>
            <person name="Hsiao Y.Y."/>
            <person name="Niu S.C."/>
            <person name="Wang J.Y."/>
            <person name="Lin Y.C."/>
            <person name="Xu Q."/>
            <person name="Chen L.J."/>
            <person name="Yoshida K."/>
            <person name="Fujiwara S."/>
            <person name="Wang Z.W."/>
            <person name="Zhang Y.Q."/>
            <person name="Mitsuda N."/>
            <person name="Wang M."/>
            <person name="Liu G.H."/>
            <person name="Pecoraro L."/>
            <person name="Huang H.X."/>
            <person name="Xiao X.J."/>
            <person name="Lin M."/>
            <person name="Wu X.Y."/>
            <person name="Wu W.L."/>
            <person name="Chen Y.Y."/>
            <person name="Chang S.B."/>
            <person name="Sakamoto S."/>
            <person name="Ohme-Takagi M."/>
            <person name="Yagi M."/>
            <person name="Zeng S.J."/>
            <person name="Shen C.Y."/>
            <person name="Yeh C.M."/>
            <person name="Luo Y.B."/>
            <person name="Tsai W.C."/>
            <person name="Van de Peer Y."/>
            <person name="Liu Z.J."/>
        </authorList>
    </citation>
    <scope>NUCLEOTIDE SEQUENCE [LARGE SCALE GENOMIC DNA]</scope>
    <source>
        <strain evidence="3">cv. Shenzhen</strain>
        <tissue evidence="2">Stem</tissue>
    </source>
</reference>
<keyword evidence="3" id="KW-1185">Reference proteome</keyword>
<feature type="compositionally biased region" description="Polar residues" evidence="1">
    <location>
        <begin position="120"/>
        <end position="130"/>
    </location>
</feature>
<feature type="region of interest" description="Disordered" evidence="1">
    <location>
        <begin position="120"/>
        <end position="172"/>
    </location>
</feature>
<dbReference type="STRING" id="1088818.A0A2I0BD91"/>
<accession>A0A2I0BD91</accession>
<dbReference type="GO" id="GO:0005634">
    <property type="term" value="C:nucleus"/>
    <property type="evidence" value="ECO:0007669"/>
    <property type="project" value="TreeGrafter"/>
</dbReference>
<sequence>MEQENFGFSFPENGSRPGMTQCLPLLCKLEEGRRVEEEKGERAEGEEAVVLRIGLAAFDGGGTGFHGRGDRYWWKMKEVEEVKGESPPEISRRFWIPSPAQILIGPELFSCSVCNKTFNRPTSGGSTWGRSPSDAGNAGSPSPSEETGGLTRRTAAGAGSAPADPISSTRDP</sequence>